<proteinExistence type="predicted"/>
<evidence type="ECO:0000313" key="1">
    <source>
        <dbReference type="EMBL" id="RAY11379.1"/>
    </source>
</evidence>
<evidence type="ECO:0008006" key="3">
    <source>
        <dbReference type="Google" id="ProtNLM"/>
    </source>
</evidence>
<gene>
    <name evidence="1" type="ORF">DPM19_30610</name>
</gene>
<evidence type="ECO:0000313" key="2">
    <source>
        <dbReference type="Proteomes" id="UP000251891"/>
    </source>
</evidence>
<reference evidence="1 2" key="1">
    <citation type="submission" date="2018-06" db="EMBL/GenBank/DDBJ databases">
        <title>Actinomadura craniellae sp. nov. isolated from marine sponge Craniella sp.</title>
        <authorList>
            <person name="Li L."/>
            <person name="Xu Q.H."/>
            <person name="Lin H.W."/>
            <person name="Lu Y.H."/>
        </authorList>
    </citation>
    <scope>NUCLEOTIDE SEQUENCE [LARGE SCALE GENOMIC DNA]</scope>
    <source>
        <strain evidence="1 2">LHW63021</strain>
    </source>
</reference>
<sequence length="77" mass="8492">MTLSTEQFAPCVLCGHQTADAGHLTEAHIEPAVQQRNGEYYWECPTCGESDGTWFREVGATRGLADHLRHRHGVTPG</sequence>
<protein>
    <recommendedName>
        <fullName evidence="3">C2H2-type domain-containing protein</fullName>
    </recommendedName>
</protein>
<dbReference type="SUPFAM" id="SSF57802">
    <property type="entry name" value="Rubredoxin-like"/>
    <property type="match status" value="1"/>
</dbReference>
<comment type="caution">
    <text evidence="1">The sequence shown here is derived from an EMBL/GenBank/DDBJ whole genome shotgun (WGS) entry which is preliminary data.</text>
</comment>
<keyword evidence="2" id="KW-1185">Reference proteome</keyword>
<dbReference type="AlphaFoldDB" id="A0A365GX22"/>
<dbReference type="EMBL" id="QLYX01000019">
    <property type="protein sequence ID" value="RAY11379.1"/>
    <property type="molecule type" value="Genomic_DNA"/>
</dbReference>
<dbReference type="RefSeq" id="WP_111871571.1">
    <property type="nucleotide sequence ID" value="NZ_QLYX01000019.1"/>
</dbReference>
<dbReference type="OrthoDB" id="9804622at2"/>
<organism evidence="1 2">
    <name type="scientific">Actinomadura craniellae</name>
    <dbReference type="NCBI Taxonomy" id="2231787"/>
    <lineage>
        <taxon>Bacteria</taxon>
        <taxon>Bacillati</taxon>
        <taxon>Actinomycetota</taxon>
        <taxon>Actinomycetes</taxon>
        <taxon>Streptosporangiales</taxon>
        <taxon>Thermomonosporaceae</taxon>
        <taxon>Actinomadura</taxon>
    </lineage>
</organism>
<accession>A0A365GX22</accession>
<name>A0A365GX22_9ACTN</name>
<dbReference type="Proteomes" id="UP000251891">
    <property type="component" value="Unassembled WGS sequence"/>
</dbReference>